<dbReference type="Pfam" id="PF00128">
    <property type="entry name" value="Alpha-amylase"/>
    <property type="match status" value="1"/>
</dbReference>
<dbReference type="NCBIfam" id="NF008183">
    <property type="entry name" value="PRK10933.1"/>
    <property type="match status" value="1"/>
</dbReference>
<dbReference type="InterPro" id="IPR013780">
    <property type="entry name" value="Glyco_hydro_b"/>
</dbReference>
<evidence type="ECO:0000256" key="2">
    <source>
        <dbReference type="ARBA" id="ARBA00008061"/>
    </source>
</evidence>
<evidence type="ECO:0000256" key="1">
    <source>
        <dbReference type="ARBA" id="ARBA00004496"/>
    </source>
</evidence>
<dbReference type="EC" id="3.2.1.93" evidence="6"/>
<dbReference type="GO" id="GO:0008788">
    <property type="term" value="F:alpha,alpha-phosphotrehalase activity"/>
    <property type="evidence" value="ECO:0007669"/>
    <property type="project" value="UniProtKB-UniRule"/>
</dbReference>
<dbReference type="EMBL" id="FQUB01000013">
    <property type="protein sequence ID" value="SHE84637.1"/>
    <property type="molecule type" value="Genomic_DNA"/>
</dbReference>
<protein>
    <recommendedName>
        <fullName evidence="6">Alpha,alpha-phosphotrehalase</fullName>
        <ecNumber evidence="6">3.2.1.93</ecNumber>
    </recommendedName>
</protein>
<feature type="domain" description="Glycosyl hydrolase family 13 catalytic" evidence="7">
    <location>
        <begin position="13"/>
        <end position="418"/>
    </location>
</feature>
<dbReference type="KEGG" id="bcoa:BF29_2674"/>
<dbReference type="InterPro" id="IPR056300">
    <property type="entry name" value="SusG-like_C"/>
</dbReference>
<dbReference type="CDD" id="cd11333">
    <property type="entry name" value="AmyAc_SI_OligoGlu_DGase"/>
    <property type="match status" value="1"/>
</dbReference>
<evidence type="ECO:0000259" key="7">
    <source>
        <dbReference type="SMART" id="SM00642"/>
    </source>
</evidence>
<dbReference type="Gene3D" id="3.20.20.80">
    <property type="entry name" value="Glycosidases"/>
    <property type="match status" value="1"/>
</dbReference>
<keyword evidence="3" id="KW-0963">Cytoplasm</keyword>
<dbReference type="FunFam" id="3.20.20.80:FF:000014">
    <property type="entry name" value="Alpha,alpha-phosphotrehalase"/>
    <property type="match status" value="1"/>
</dbReference>
<comment type="similarity">
    <text evidence="2">Belongs to the glycosyl hydrolase 13 family.</text>
</comment>
<evidence type="ECO:0000256" key="6">
    <source>
        <dbReference type="NCBIfam" id="TIGR02403"/>
    </source>
</evidence>
<comment type="caution">
    <text evidence="8">The sequence shown here is derived from an EMBL/GenBank/DDBJ whole genome shotgun (WGS) entry which is preliminary data.</text>
</comment>
<dbReference type="SUPFAM" id="SSF51445">
    <property type="entry name" value="(Trans)glycosidases"/>
    <property type="match status" value="1"/>
</dbReference>
<dbReference type="GO" id="GO:0005737">
    <property type="term" value="C:cytoplasm"/>
    <property type="evidence" value="ECO:0007669"/>
    <property type="project" value="UniProtKB-SubCell"/>
</dbReference>
<evidence type="ECO:0000313" key="8">
    <source>
        <dbReference type="EMBL" id="SHE84637.1"/>
    </source>
</evidence>
<evidence type="ECO:0000256" key="5">
    <source>
        <dbReference type="ARBA" id="ARBA00023295"/>
    </source>
</evidence>
<dbReference type="SUPFAM" id="SSF51011">
    <property type="entry name" value="Glycosyl hydrolase domain"/>
    <property type="match status" value="1"/>
</dbReference>
<dbReference type="InterPro" id="IPR045857">
    <property type="entry name" value="O16G_dom_2"/>
</dbReference>
<dbReference type="FunFam" id="3.20.20.80:FF:000064">
    <property type="entry name" value="Oligo-1,6-glucosidase"/>
    <property type="match status" value="1"/>
</dbReference>
<dbReference type="Pfam" id="PF23915">
    <property type="entry name" value="SusG_C"/>
    <property type="match status" value="1"/>
</dbReference>
<dbReference type="GO" id="GO:0004556">
    <property type="term" value="F:alpha-amylase activity"/>
    <property type="evidence" value="ECO:0007669"/>
    <property type="project" value="TreeGrafter"/>
</dbReference>
<evidence type="ECO:0000313" key="9">
    <source>
        <dbReference type="Proteomes" id="UP000184029"/>
    </source>
</evidence>
<keyword evidence="5" id="KW-0326">Glycosidase</keyword>
<evidence type="ECO:0000256" key="4">
    <source>
        <dbReference type="ARBA" id="ARBA00022801"/>
    </source>
</evidence>
<evidence type="ECO:0000256" key="3">
    <source>
        <dbReference type="ARBA" id="ARBA00022490"/>
    </source>
</evidence>
<accession>A0A8B4BUL3</accession>
<dbReference type="NCBIfam" id="TIGR02403">
    <property type="entry name" value="trehalose_treC"/>
    <property type="match status" value="1"/>
</dbReference>
<dbReference type="PANTHER" id="PTHR10357:SF217">
    <property type="entry name" value="TREHALOSE-6-PHOSPHATE HYDROLASE"/>
    <property type="match status" value="1"/>
</dbReference>
<dbReference type="FunFam" id="2.60.40.1180:FF:000007">
    <property type="entry name" value="Sucrose isomerase"/>
    <property type="match status" value="1"/>
</dbReference>
<organism evidence="8 9">
    <name type="scientific">Heyndrickxia coagulans DSM 1 = ATCC 7050</name>
    <dbReference type="NCBI Taxonomy" id="1121088"/>
    <lineage>
        <taxon>Bacteria</taxon>
        <taxon>Bacillati</taxon>
        <taxon>Bacillota</taxon>
        <taxon>Bacilli</taxon>
        <taxon>Bacillales</taxon>
        <taxon>Bacillaceae</taxon>
        <taxon>Heyndrickxia</taxon>
    </lineage>
</organism>
<reference evidence="8 9" key="1">
    <citation type="submission" date="2016-11" db="EMBL/GenBank/DDBJ databases">
        <authorList>
            <person name="Varghese N."/>
            <person name="Submissions S."/>
        </authorList>
    </citation>
    <scope>NUCLEOTIDE SEQUENCE [LARGE SCALE GENOMIC DNA]</scope>
    <source>
        <strain evidence="8 9">DSM 1</strain>
    </source>
</reference>
<dbReference type="InterPro" id="IPR017853">
    <property type="entry name" value="GH"/>
</dbReference>
<gene>
    <name evidence="8" type="ORF">SAMN02745208_00983</name>
</gene>
<sequence length="573" mass="66868">MEQPWWKKAVVYQIYPKSFKDTNGDGIGDLEGVIEKLDYLKKLGIDVIWLTPVYPSPQRDNGYDISDYYAIDETYGTMEIFDQLLVEAHARNIKIMMDIVVNHTSTAHRWFIESASSKDNPYRDYYIWRDPKDGKEPNNWVSKFGGPAWQYDEKTGQYYLHLFDVTQADLNWENEKVREEVYTMMKFWFEKGVDGFRLDVINLISKNQDFPDDDGTVPPGDGRKFYTDGPRIHAFLHEMNEKVFSKYNAMTVGEMSSTTIENSIRYTNPASRELDMVFQFHHLKVDYENGDKWTSADFDFLALKKILSTWQTRMHKGGGWNALFWCNHDQPRIVSRYGDDGKYRVESAKMLATAIHMMQGTPYIYQGEEIGMTNPHFDRIEQYRDVESLNMYNILQSRGKSHAEIMEILMRKSRDNSRTPMQWDSTKNSGFTEGTPWIAVASNYPDINVEKALKDPNSVFYHYQKLIQLRKTYEVITDGDFQLLLPDHPQIFAYLRTSEDGKLLVVNNFYGEPVQFELPGTLDGAAQILLSNYPDSSLDFHSFTLRPYESVVYFFDRIVMPVLPWYNTNGDPK</sequence>
<dbReference type="FunFam" id="3.90.400.10:FF:000002">
    <property type="entry name" value="Sucrose isomerase"/>
    <property type="match status" value="1"/>
</dbReference>
<keyword evidence="4 8" id="KW-0378">Hydrolase</keyword>
<comment type="subcellular location">
    <subcellularLocation>
        <location evidence="1">Cytoplasm</location>
    </subcellularLocation>
</comment>
<proteinExistence type="inferred from homology"/>
<dbReference type="Gene3D" id="2.60.40.1180">
    <property type="entry name" value="Golgi alpha-mannosidase II"/>
    <property type="match status" value="1"/>
</dbReference>
<name>A0A8B4BUL3_HEYCO</name>
<dbReference type="GO" id="GO:0005993">
    <property type="term" value="P:trehalose catabolic process"/>
    <property type="evidence" value="ECO:0007669"/>
    <property type="project" value="InterPro"/>
</dbReference>
<dbReference type="Gene3D" id="3.90.400.10">
    <property type="entry name" value="Oligo-1,6-glucosidase, Domain 2"/>
    <property type="match status" value="1"/>
</dbReference>
<dbReference type="AlphaFoldDB" id="A0A8B4BUL3"/>
<dbReference type="RefSeq" id="WP_029142240.1">
    <property type="nucleotide sequence ID" value="NZ_ALAS01000251.1"/>
</dbReference>
<dbReference type="PANTHER" id="PTHR10357">
    <property type="entry name" value="ALPHA-AMYLASE FAMILY MEMBER"/>
    <property type="match status" value="1"/>
</dbReference>
<dbReference type="InterPro" id="IPR012769">
    <property type="entry name" value="Trehalose_TreC"/>
</dbReference>
<dbReference type="GeneID" id="29812325"/>
<dbReference type="SMART" id="SM00642">
    <property type="entry name" value="Aamy"/>
    <property type="match status" value="1"/>
</dbReference>
<dbReference type="InterPro" id="IPR006047">
    <property type="entry name" value="GH13_cat_dom"/>
</dbReference>
<dbReference type="Proteomes" id="UP000184029">
    <property type="component" value="Unassembled WGS sequence"/>
</dbReference>